<gene>
    <name evidence="8" type="ORF">ACJDT4_05055</name>
</gene>
<dbReference type="Gene3D" id="6.10.340.10">
    <property type="match status" value="1"/>
</dbReference>
<dbReference type="PANTHER" id="PTHR43531">
    <property type="entry name" value="PROTEIN ICFG"/>
    <property type="match status" value="1"/>
</dbReference>
<evidence type="ECO:0000259" key="7">
    <source>
        <dbReference type="PROSITE" id="PS50885"/>
    </source>
</evidence>
<dbReference type="InterPro" id="IPR003660">
    <property type="entry name" value="HAMP_dom"/>
</dbReference>
<dbReference type="SMART" id="SM00283">
    <property type="entry name" value="MA"/>
    <property type="match status" value="1"/>
</dbReference>
<dbReference type="Pfam" id="PF00015">
    <property type="entry name" value="MCPsignal"/>
    <property type="match status" value="1"/>
</dbReference>
<dbReference type="Gene3D" id="1.10.287.950">
    <property type="entry name" value="Methyl-accepting chemotaxis protein"/>
    <property type="match status" value="1"/>
</dbReference>
<keyword evidence="5" id="KW-1133">Transmembrane helix</keyword>
<keyword evidence="5" id="KW-0812">Transmembrane</keyword>
<evidence type="ECO:0000256" key="3">
    <source>
        <dbReference type="PROSITE-ProRule" id="PRU00284"/>
    </source>
</evidence>
<evidence type="ECO:0000313" key="8">
    <source>
        <dbReference type="EMBL" id="MFL0249781.1"/>
    </source>
</evidence>
<comment type="caution">
    <text evidence="8">The sequence shown here is derived from an EMBL/GenBank/DDBJ whole genome shotgun (WGS) entry which is preliminary data.</text>
</comment>
<reference evidence="8 9" key="1">
    <citation type="submission" date="2024-11" db="EMBL/GenBank/DDBJ databases">
        <authorList>
            <person name="Heng Y.C."/>
            <person name="Lim A.C.H."/>
            <person name="Lee J.K.Y."/>
            <person name="Kittelmann S."/>
        </authorList>
    </citation>
    <scope>NUCLEOTIDE SEQUENCE [LARGE SCALE GENOMIC DNA]</scope>
    <source>
        <strain evidence="8 9">WILCCON 0114</strain>
    </source>
</reference>
<evidence type="ECO:0000313" key="9">
    <source>
        <dbReference type="Proteomes" id="UP001623592"/>
    </source>
</evidence>
<dbReference type="EMBL" id="JBJIAA010000003">
    <property type="protein sequence ID" value="MFL0249781.1"/>
    <property type="molecule type" value="Genomic_DNA"/>
</dbReference>
<dbReference type="Gene3D" id="1.20.120.1530">
    <property type="match status" value="2"/>
</dbReference>
<dbReference type="PROSITE" id="PS50111">
    <property type="entry name" value="CHEMOTAXIS_TRANSDUC_2"/>
    <property type="match status" value="1"/>
</dbReference>
<organism evidence="8 9">
    <name type="scientific">Clostridium neuense</name>
    <dbReference type="NCBI Taxonomy" id="1728934"/>
    <lineage>
        <taxon>Bacteria</taxon>
        <taxon>Bacillati</taxon>
        <taxon>Bacillota</taxon>
        <taxon>Clostridia</taxon>
        <taxon>Eubacteriales</taxon>
        <taxon>Clostridiaceae</taxon>
        <taxon>Clostridium</taxon>
    </lineage>
</organism>
<dbReference type="InterPro" id="IPR004089">
    <property type="entry name" value="MCPsignal_dom"/>
</dbReference>
<dbReference type="CDD" id="cd11386">
    <property type="entry name" value="MCP_signal"/>
    <property type="match status" value="1"/>
</dbReference>
<dbReference type="Proteomes" id="UP001623592">
    <property type="component" value="Unassembled WGS sequence"/>
</dbReference>
<feature type="coiled-coil region" evidence="4">
    <location>
        <begin position="468"/>
        <end position="495"/>
    </location>
</feature>
<keyword evidence="9" id="KW-1185">Reference proteome</keyword>
<dbReference type="PROSITE" id="PS50885">
    <property type="entry name" value="HAMP"/>
    <property type="match status" value="2"/>
</dbReference>
<evidence type="ECO:0000256" key="5">
    <source>
        <dbReference type="SAM" id="Phobius"/>
    </source>
</evidence>
<dbReference type="InterPro" id="IPR051310">
    <property type="entry name" value="MCP_chemotaxis"/>
</dbReference>
<dbReference type="SMART" id="SM00304">
    <property type="entry name" value="HAMP"/>
    <property type="match status" value="3"/>
</dbReference>
<feature type="transmembrane region" description="Helical" evidence="5">
    <location>
        <begin position="42"/>
        <end position="61"/>
    </location>
</feature>
<dbReference type="Pfam" id="PF18947">
    <property type="entry name" value="HAMP_2"/>
    <property type="match status" value="2"/>
</dbReference>
<keyword evidence="1" id="KW-0145">Chemotaxis</keyword>
<proteinExistence type="inferred from homology"/>
<feature type="transmembrane region" description="Helical" evidence="5">
    <location>
        <begin position="13"/>
        <end position="35"/>
    </location>
</feature>
<feature type="domain" description="HAMP" evidence="7">
    <location>
        <begin position="63"/>
        <end position="115"/>
    </location>
</feature>
<evidence type="ECO:0000256" key="1">
    <source>
        <dbReference type="ARBA" id="ARBA00022500"/>
    </source>
</evidence>
<keyword evidence="3" id="KW-0807">Transducer</keyword>
<accession>A0ABW8TBQ3</accession>
<evidence type="ECO:0000256" key="4">
    <source>
        <dbReference type="SAM" id="Coils"/>
    </source>
</evidence>
<name>A0ABW8TBQ3_9CLOT</name>
<sequence>MESFKNIKTSLKLLLYFTIMILISTFLGYFSNIIFKEKTVNSILLVIFTVIILVIISYFLINNEVTKPIEEANEVLNKMANNDYTVEVKGNYSGTMRELALNVNDVRLRFLSIQGICTNISNGDISDLEKLEKIGKRSEKDKMIPDLIKMIKSIKDICEEIEVITNSAMNGDIHIHGQEDNFKGNYKTIVRGINNLLDTLVAPLQEAITILDRMAVNDFTLEMEGEYKGSIKKFAQSINDVKTRLLSVQDGFVRVAKGDTSRLEEFKSVGKRSENDKLVPACIATMQAIHSLINESKMLASSAINGQLDVRGNDDQFEGSYKEIILGINNMLDSAIAPVKEASNVLGEMEKGNFKARMNGNYKGDHAVIKNALNNTMDSIGSYIDEISSVLIKMAEGNIDVTISRDYVGDFIEIKNSLNEIINSFNKILNDMNTSSQQVASGARQVSDSAQALSQGSTEQASSVEELTASLEEIAAQTKQNAENAEQANKMALAAKDNALNGNIHMQEMLKSINEINEASSNISKIIKVIDDIAFQTNILALNAAVEAARAGQQGKGFAVVAEEVRNLAARSANAAKETTALIESSIKKAENGTQIADDTAEALNKIVDAVSDATSLVSEIARASNEQAAGISQINDGIMQVSQVVQTNSATAEESAAASEELSSQAEILKGLVNGFKLKKGNLDKYEVDKINPQVLKMLENMSVKQNEDVDDINSEFDKHKFKIDLSDGEFGKY</sequence>
<protein>
    <submittedName>
        <fullName evidence="8">Methyl-accepting chemotaxis protein</fullName>
    </submittedName>
</protein>
<evidence type="ECO:0000256" key="2">
    <source>
        <dbReference type="ARBA" id="ARBA00029447"/>
    </source>
</evidence>
<dbReference type="RefSeq" id="WP_406786444.1">
    <property type="nucleotide sequence ID" value="NZ_JBJIAA010000003.1"/>
</dbReference>
<keyword evidence="5" id="KW-0472">Membrane</keyword>
<feature type="domain" description="Methyl-accepting transducer" evidence="6">
    <location>
        <begin position="435"/>
        <end position="664"/>
    </location>
</feature>
<dbReference type="PANTHER" id="PTHR43531:SF11">
    <property type="entry name" value="METHYL-ACCEPTING CHEMOTAXIS PROTEIN 3"/>
    <property type="match status" value="1"/>
</dbReference>
<comment type="similarity">
    <text evidence="2">Belongs to the methyl-accepting chemotaxis (MCP) protein family.</text>
</comment>
<feature type="domain" description="HAMP" evidence="7">
    <location>
        <begin position="333"/>
        <end position="385"/>
    </location>
</feature>
<keyword evidence="4" id="KW-0175">Coiled coil</keyword>
<evidence type="ECO:0000259" key="6">
    <source>
        <dbReference type="PROSITE" id="PS50111"/>
    </source>
</evidence>
<dbReference type="SUPFAM" id="SSF58104">
    <property type="entry name" value="Methyl-accepting chemotaxis protein (MCP) signaling domain"/>
    <property type="match status" value="1"/>
</dbReference>